<feature type="transmembrane region" description="Helical" evidence="1">
    <location>
        <begin position="16"/>
        <end position="40"/>
    </location>
</feature>
<keyword evidence="1" id="KW-1133">Transmembrane helix</keyword>
<keyword evidence="1" id="KW-0472">Membrane</keyword>
<evidence type="ECO:0000313" key="2">
    <source>
        <dbReference type="EMBL" id="KJL23107.1"/>
    </source>
</evidence>
<dbReference type="RefSeq" id="WP_156149273.1">
    <property type="nucleotide sequence ID" value="NZ_CP031425.1"/>
</dbReference>
<sequence length="206" mass="21457">MTSTKTRAISLGDRGALIGFCIAGVAIAAYITVFSIIRIIELARGVDVPVLVEFIGSKTPVDLPLSTGDSISVGLDSAVITAPELPMIAIVPGIIAQIAQILTIVIVIGCLILLARSVLAGRVFSRRNTVLVATAGVTGLLGFAAVRFFDNMLANATVARITGNGVENAVISVEPFTFVLAAFVFALTSTVFVIGDRLQRDTEGLV</sequence>
<dbReference type="GeneID" id="94445592"/>
<feature type="transmembrane region" description="Helical" evidence="1">
    <location>
        <begin position="130"/>
        <end position="149"/>
    </location>
</feature>
<reference evidence="2 3" key="1">
    <citation type="submission" date="2015-02" db="EMBL/GenBank/DDBJ databases">
        <title>Draft genome sequences of ten Microbacterium spp. with emphasis on heavy metal contaminated environments.</title>
        <authorList>
            <person name="Corretto E."/>
        </authorList>
    </citation>
    <scope>NUCLEOTIDE SEQUENCE [LARGE SCALE GENOMIC DNA]</scope>
    <source>
        <strain evidence="2 3">DSM 12966</strain>
    </source>
</reference>
<dbReference type="Proteomes" id="UP000033572">
    <property type="component" value="Unassembled WGS sequence"/>
</dbReference>
<comment type="caution">
    <text evidence="2">The sequence shown here is derived from an EMBL/GenBank/DDBJ whole genome shotgun (WGS) entry which is preliminary data.</text>
</comment>
<accession>A0A0F0KQB3</accession>
<dbReference type="EMBL" id="JYIU01000037">
    <property type="protein sequence ID" value="KJL23107.1"/>
    <property type="molecule type" value="Genomic_DNA"/>
</dbReference>
<evidence type="ECO:0008006" key="4">
    <source>
        <dbReference type="Google" id="ProtNLM"/>
    </source>
</evidence>
<dbReference type="AlphaFoldDB" id="A0A0F0KQB3"/>
<feature type="transmembrane region" description="Helical" evidence="1">
    <location>
        <begin position="169"/>
        <end position="194"/>
    </location>
</feature>
<proteinExistence type="predicted"/>
<dbReference type="PATRIC" id="fig|104336.4.peg.1312"/>
<evidence type="ECO:0000313" key="3">
    <source>
        <dbReference type="Proteomes" id="UP000033572"/>
    </source>
</evidence>
<gene>
    <name evidence="2" type="ORF">RN50_01278</name>
</gene>
<name>A0A0F0KQB3_9MICO</name>
<organism evidence="2 3">
    <name type="scientific">Microbacterium foliorum</name>
    <dbReference type="NCBI Taxonomy" id="104336"/>
    <lineage>
        <taxon>Bacteria</taxon>
        <taxon>Bacillati</taxon>
        <taxon>Actinomycetota</taxon>
        <taxon>Actinomycetes</taxon>
        <taxon>Micrococcales</taxon>
        <taxon>Microbacteriaceae</taxon>
        <taxon>Microbacterium</taxon>
    </lineage>
</organism>
<keyword evidence="1" id="KW-0812">Transmembrane</keyword>
<evidence type="ECO:0000256" key="1">
    <source>
        <dbReference type="SAM" id="Phobius"/>
    </source>
</evidence>
<keyword evidence="3" id="KW-1185">Reference proteome</keyword>
<protein>
    <recommendedName>
        <fullName evidence="4">DUF2975 domain-containing protein</fullName>
    </recommendedName>
</protein>
<feature type="transmembrane region" description="Helical" evidence="1">
    <location>
        <begin position="94"/>
        <end position="118"/>
    </location>
</feature>